<dbReference type="PANTHER" id="PTHR10057:SF0">
    <property type="entry name" value="TRANSLOCATOR PROTEIN"/>
    <property type="match status" value="1"/>
</dbReference>
<comment type="subcellular location">
    <subcellularLocation>
        <location evidence="1">Membrane</location>
        <topology evidence="1">Multi-pass membrane protein</topology>
    </subcellularLocation>
</comment>
<dbReference type="WBParaSite" id="ALUE_0000467701-mRNA-1">
    <property type="protein sequence ID" value="ALUE_0000467701-mRNA-1"/>
    <property type="gene ID" value="ALUE_0000467701"/>
</dbReference>
<evidence type="ECO:0000313" key="8">
    <source>
        <dbReference type="WBParaSite" id="ALUE_0000467701-mRNA-1"/>
    </source>
</evidence>
<dbReference type="PANTHER" id="PTHR10057">
    <property type="entry name" value="PERIPHERAL-TYPE BENZODIAZEPINE RECEPTOR"/>
    <property type="match status" value="1"/>
</dbReference>
<dbReference type="FunFam" id="1.20.1260.100:FF:000001">
    <property type="entry name" value="translocator protein 2"/>
    <property type="match status" value="1"/>
</dbReference>
<comment type="similarity">
    <text evidence="2">Belongs to the TspO/BZRP family.</text>
</comment>
<dbReference type="InterPro" id="IPR038330">
    <property type="entry name" value="TspO/MBR-related_sf"/>
</dbReference>
<dbReference type="Gene3D" id="1.20.1260.100">
    <property type="entry name" value="TspO/MBR protein"/>
    <property type="match status" value="1"/>
</dbReference>
<evidence type="ECO:0000256" key="2">
    <source>
        <dbReference type="ARBA" id="ARBA00007524"/>
    </source>
</evidence>
<dbReference type="AlphaFoldDB" id="A0A9J2P4A8"/>
<dbReference type="GO" id="GO:0005741">
    <property type="term" value="C:mitochondrial outer membrane"/>
    <property type="evidence" value="ECO:0007669"/>
    <property type="project" value="TreeGrafter"/>
</dbReference>
<proteinExistence type="inferred from homology"/>
<feature type="transmembrane region" description="Helical" evidence="6">
    <location>
        <begin position="261"/>
        <end position="283"/>
    </location>
</feature>
<evidence type="ECO:0000256" key="4">
    <source>
        <dbReference type="ARBA" id="ARBA00022989"/>
    </source>
</evidence>
<feature type="transmembrane region" description="Helical" evidence="6">
    <location>
        <begin position="164"/>
        <end position="186"/>
    </location>
</feature>
<feature type="transmembrane region" description="Helical" evidence="6">
    <location>
        <begin position="235"/>
        <end position="255"/>
    </location>
</feature>
<dbReference type="GO" id="GO:0033013">
    <property type="term" value="P:tetrapyrrole metabolic process"/>
    <property type="evidence" value="ECO:0007669"/>
    <property type="project" value="UniProtKB-ARBA"/>
</dbReference>
<evidence type="ECO:0000256" key="3">
    <source>
        <dbReference type="ARBA" id="ARBA00022692"/>
    </source>
</evidence>
<accession>A0A9J2P4A8</accession>
<name>A0A9J2P4A8_ASCLU</name>
<feature type="transmembrane region" description="Helical" evidence="6">
    <location>
        <begin position="209"/>
        <end position="228"/>
    </location>
</feature>
<feature type="transmembrane region" description="Helical" evidence="6">
    <location>
        <begin position="123"/>
        <end position="143"/>
    </location>
</feature>
<evidence type="ECO:0000313" key="7">
    <source>
        <dbReference type="Proteomes" id="UP000036681"/>
    </source>
</evidence>
<protein>
    <submittedName>
        <fullName evidence="8">TspO/MBR family protein</fullName>
    </submittedName>
</protein>
<organism evidence="7 8">
    <name type="scientific">Ascaris lumbricoides</name>
    <name type="common">Giant roundworm</name>
    <dbReference type="NCBI Taxonomy" id="6252"/>
    <lineage>
        <taxon>Eukaryota</taxon>
        <taxon>Metazoa</taxon>
        <taxon>Ecdysozoa</taxon>
        <taxon>Nematoda</taxon>
        <taxon>Chromadorea</taxon>
        <taxon>Rhabditida</taxon>
        <taxon>Spirurina</taxon>
        <taxon>Ascaridomorpha</taxon>
        <taxon>Ascaridoidea</taxon>
        <taxon>Ascarididae</taxon>
        <taxon>Ascaris</taxon>
    </lineage>
</organism>
<evidence type="ECO:0000256" key="5">
    <source>
        <dbReference type="ARBA" id="ARBA00023136"/>
    </source>
</evidence>
<keyword evidence="7" id="KW-1185">Reference proteome</keyword>
<keyword evidence="4 6" id="KW-1133">Transmembrane helix</keyword>
<dbReference type="InterPro" id="IPR004307">
    <property type="entry name" value="TspO_MBR"/>
</dbReference>
<evidence type="ECO:0000256" key="6">
    <source>
        <dbReference type="SAM" id="Phobius"/>
    </source>
</evidence>
<sequence>MGVYSSLLQLDTFSLPLEKVCLDECDRQVLLGRDFIEALVRWAYIFPGKIDMIDTTIIHDVRRIIKRHTKWFILFVGVCVIDRSSPMTLYEIEEGIDLMMMRFGGVDRVYSSMVWTSEDTKKAILATVIPGGAALTAFGAFVNDRDVVDWWTKKAKPSWAPKDVRLYSAIDLLTMSPLGYASYLVYKTGGGLGSFAIAGEGFDYTDTKVALGLYGANITLALATIPLMKKKNLRCLFYNTALLNATAIAASYAFYKIDRTAGLLLIPYALWTGFYAFLTYAIAKDNESPKPGEGIVKVETTSM</sequence>
<keyword evidence="5 6" id="KW-0472">Membrane</keyword>
<dbReference type="CDD" id="cd15904">
    <property type="entry name" value="TSPO_MBR"/>
    <property type="match status" value="1"/>
</dbReference>
<dbReference type="Proteomes" id="UP000036681">
    <property type="component" value="Unplaced"/>
</dbReference>
<feature type="transmembrane region" description="Helical" evidence="6">
    <location>
        <begin position="71"/>
        <end position="90"/>
    </location>
</feature>
<reference evidence="8" key="1">
    <citation type="submission" date="2023-03" db="UniProtKB">
        <authorList>
            <consortium name="WormBaseParasite"/>
        </authorList>
    </citation>
    <scope>IDENTIFICATION</scope>
</reference>
<evidence type="ECO:0000256" key="1">
    <source>
        <dbReference type="ARBA" id="ARBA00004141"/>
    </source>
</evidence>
<dbReference type="Pfam" id="PF03073">
    <property type="entry name" value="TspO_MBR"/>
    <property type="match status" value="1"/>
</dbReference>
<keyword evidence="3 6" id="KW-0812">Transmembrane</keyword>